<dbReference type="GO" id="GO:0030246">
    <property type="term" value="F:carbohydrate binding"/>
    <property type="evidence" value="ECO:0007669"/>
    <property type="project" value="UniProtKB-KW"/>
</dbReference>
<evidence type="ECO:0000256" key="6">
    <source>
        <dbReference type="ARBA" id="ARBA00022737"/>
    </source>
</evidence>
<keyword evidence="15" id="KW-1185">Reference proteome</keyword>
<dbReference type="GO" id="GO:0005509">
    <property type="term" value="F:calcium ion binding"/>
    <property type="evidence" value="ECO:0007669"/>
    <property type="project" value="InterPro"/>
</dbReference>
<evidence type="ECO:0000313" key="15">
    <source>
        <dbReference type="Proteomes" id="UP000261640"/>
    </source>
</evidence>
<dbReference type="PROSITE" id="PS50026">
    <property type="entry name" value="EGF_3"/>
    <property type="match status" value="1"/>
</dbReference>
<feature type="transmembrane region" description="Helical" evidence="11">
    <location>
        <begin position="327"/>
        <end position="345"/>
    </location>
</feature>
<keyword evidence="2 10" id="KW-0245">EGF-like domain</keyword>
<feature type="signal peptide" evidence="12">
    <location>
        <begin position="1"/>
        <end position="24"/>
    </location>
</feature>
<evidence type="ECO:0000313" key="14">
    <source>
        <dbReference type="Ensembl" id="ENSMAMP00000009372.2"/>
    </source>
</evidence>
<keyword evidence="3 11" id="KW-0812">Transmembrane</keyword>
<dbReference type="SUPFAM" id="SSF57184">
    <property type="entry name" value="Growth factor receptor domain"/>
    <property type="match status" value="1"/>
</dbReference>
<dbReference type="SMART" id="SM00179">
    <property type="entry name" value="EGF_CA"/>
    <property type="match status" value="1"/>
</dbReference>
<dbReference type="GO" id="GO:0016020">
    <property type="term" value="C:membrane"/>
    <property type="evidence" value="ECO:0007669"/>
    <property type="project" value="UniProtKB-SubCell"/>
</dbReference>
<evidence type="ECO:0000256" key="1">
    <source>
        <dbReference type="ARBA" id="ARBA00004479"/>
    </source>
</evidence>
<accession>A0A3Q3L7Q3</accession>
<dbReference type="SMART" id="SM00181">
    <property type="entry name" value="EGF"/>
    <property type="match status" value="3"/>
</dbReference>
<proteinExistence type="predicted"/>
<dbReference type="InterPro" id="IPR001881">
    <property type="entry name" value="EGF-like_Ca-bd_dom"/>
</dbReference>
<evidence type="ECO:0000256" key="12">
    <source>
        <dbReference type="SAM" id="SignalP"/>
    </source>
</evidence>
<keyword evidence="9 10" id="KW-1015">Disulfide bond</keyword>
<comment type="subcellular location">
    <subcellularLocation>
        <location evidence="1">Membrane</location>
        <topology evidence="1">Single-pass type I membrane protein</topology>
    </subcellularLocation>
</comment>
<protein>
    <submittedName>
        <fullName evidence="14">Thrombomodulin-like</fullName>
    </submittedName>
</protein>
<keyword evidence="6" id="KW-0677">Repeat</keyword>
<evidence type="ECO:0000259" key="13">
    <source>
        <dbReference type="PROSITE" id="PS50026"/>
    </source>
</evidence>
<feature type="domain" description="EGF-like" evidence="13">
    <location>
        <begin position="254"/>
        <end position="286"/>
    </location>
</feature>
<comment type="caution">
    <text evidence="10">Lacks conserved residue(s) required for the propagation of feature annotation.</text>
</comment>
<dbReference type="Gene3D" id="3.10.100.10">
    <property type="entry name" value="Mannose-Binding Protein A, subunit A"/>
    <property type="match status" value="1"/>
</dbReference>
<evidence type="ECO:0000256" key="8">
    <source>
        <dbReference type="ARBA" id="ARBA00023136"/>
    </source>
</evidence>
<dbReference type="InterPro" id="IPR009030">
    <property type="entry name" value="Growth_fac_rcpt_cys_sf"/>
</dbReference>
<dbReference type="InterPro" id="IPR000742">
    <property type="entry name" value="EGF"/>
</dbReference>
<evidence type="ECO:0000256" key="3">
    <source>
        <dbReference type="ARBA" id="ARBA00022692"/>
    </source>
</evidence>
<dbReference type="PANTHER" id="PTHR14789:SF9">
    <property type="entry name" value="THROMBOMODULIN"/>
    <property type="match status" value="1"/>
</dbReference>
<dbReference type="InterPro" id="IPR049883">
    <property type="entry name" value="NOTCH1_EGF-like"/>
</dbReference>
<dbReference type="Gene3D" id="2.10.25.10">
    <property type="entry name" value="Laminin"/>
    <property type="match status" value="2"/>
</dbReference>
<name>A0A3Q3L7Q3_9TELE</name>
<evidence type="ECO:0000256" key="11">
    <source>
        <dbReference type="SAM" id="Phobius"/>
    </source>
</evidence>
<dbReference type="SUPFAM" id="SSF56436">
    <property type="entry name" value="C-type lectin-like"/>
    <property type="match status" value="1"/>
</dbReference>
<dbReference type="InParanoid" id="A0A3Q3L7Q3"/>
<dbReference type="InterPro" id="IPR051505">
    <property type="entry name" value="C-type_lectin_domain"/>
</dbReference>
<keyword evidence="7 11" id="KW-1133">Transmembrane helix</keyword>
<feature type="chain" id="PRO_5030081027" evidence="12">
    <location>
        <begin position="25"/>
        <end position="366"/>
    </location>
</feature>
<feature type="disulfide bond" evidence="10">
    <location>
        <begin position="258"/>
        <end position="268"/>
    </location>
</feature>
<dbReference type="InterPro" id="IPR000152">
    <property type="entry name" value="EGF-type_Asp/Asn_hydroxyl_site"/>
</dbReference>
<dbReference type="InterPro" id="IPR026823">
    <property type="entry name" value="cEGF"/>
</dbReference>
<evidence type="ECO:0000256" key="5">
    <source>
        <dbReference type="ARBA" id="ARBA00022734"/>
    </source>
</evidence>
<evidence type="ECO:0000256" key="7">
    <source>
        <dbReference type="ARBA" id="ARBA00022989"/>
    </source>
</evidence>
<dbReference type="InterPro" id="IPR016187">
    <property type="entry name" value="CTDL_fold"/>
</dbReference>
<dbReference type="InterPro" id="IPR016186">
    <property type="entry name" value="C-type_lectin-like/link_sf"/>
</dbReference>
<dbReference type="PROSITE" id="PS00010">
    <property type="entry name" value="ASX_HYDROXYL"/>
    <property type="match status" value="1"/>
</dbReference>
<dbReference type="STRING" id="205130.ENSMAMP00000009372"/>
<reference evidence="14" key="2">
    <citation type="submission" date="2025-09" db="UniProtKB">
        <authorList>
            <consortium name="Ensembl"/>
        </authorList>
    </citation>
    <scope>IDENTIFICATION</scope>
</reference>
<keyword evidence="5" id="KW-0430">Lectin</keyword>
<keyword evidence="8 11" id="KW-0472">Membrane</keyword>
<dbReference type="GeneTree" id="ENSGT00940000175238"/>
<dbReference type="InterPro" id="IPR018097">
    <property type="entry name" value="EGF_Ca-bd_CS"/>
</dbReference>
<evidence type="ECO:0000256" key="4">
    <source>
        <dbReference type="ARBA" id="ARBA00022729"/>
    </source>
</evidence>
<dbReference type="AlphaFoldDB" id="A0A3Q3L7Q3"/>
<evidence type="ECO:0000256" key="2">
    <source>
        <dbReference type="ARBA" id="ARBA00022536"/>
    </source>
</evidence>
<dbReference type="Pfam" id="PF07645">
    <property type="entry name" value="EGF_CA"/>
    <property type="match status" value="1"/>
</dbReference>
<dbReference type="CDD" id="cd00054">
    <property type="entry name" value="EGF_CA"/>
    <property type="match status" value="1"/>
</dbReference>
<sequence length="366" mass="40710">MITATRALLICALFLCELEDTVLCQRGNCAGNQCFALFQKHTDFEDAQKSCKDSEGQLLVFGSSEADKMLTLLLSGVSGTFWLGSKTRTGEVAGHLPNCPSISVTGSSYTFAEPCSRFQAGTVAVVQKVGGEYPDSKHVCVERKWMRAPWKCEVMRGGCEHTCSSATDTCLCPAKQTLHPNNITCTKEPCADCEHECQLEGDSYVCKCIRGYRQTGDRKSCVDINECEDDDRYQCYCPKGYVEDVRNNTTFCTDINECEIEKQCDHTCENLFGGYRCLCDEGFTLQKGYMCVPDEEVGEESGSSPPYPTQAPVYPAAMPPYIKTGSVLGITVFMMLCAALLYFLVRHISRRCGKFDYIGKHLTKWY</sequence>
<evidence type="ECO:0000256" key="9">
    <source>
        <dbReference type="ARBA" id="ARBA00023157"/>
    </source>
</evidence>
<dbReference type="Proteomes" id="UP000261640">
    <property type="component" value="Unplaced"/>
</dbReference>
<dbReference type="Ensembl" id="ENSMAMT00000009619.2">
    <property type="protein sequence ID" value="ENSMAMP00000009372.2"/>
    <property type="gene ID" value="ENSMAMG00000006318.2"/>
</dbReference>
<evidence type="ECO:0000256" key="10">
    <source>
        <dbReference type="PROSITE-ProRule" id="PRU00076"/>
    </source>
</evidence>
<dbReference type="SUPFAM" id="SSF57196">
    <property type="entry name" value="EGF/Laminin"/>
    <property type="match status" value="1"/>
</dbReference>
<dbReference type="PROSITE" id="PS01187">
    <property type="entry name" value="EGF_CA"/>
    <property type="match status" value="1"/>
</dbReference>
<keyword evidence="4 12" id="KW-0732">Signal</keyword>
<organism evidence="14 15">
    <name type="scientific">Mastacembelus armatus</name>
    <name type="common">zig-zag eel</name>
    <dbReference type="NCBI Taxonomy" id="205130"/>
    <lineage>
        <taxon>Eukaryota</taxon>
        <taxon>Metazoa</taxon>
        <taxon>Chordata</taxon>
        <taxon>Craniata</taxon>
        <taxon>Vertebrata</taxon>
        <taxon>Euteleostomi</taxon>
        <taxon>Actinopterygii</taxon>
        <taxon>Neopterygii</taxon>
        <taxon>Teleostei</taxon>
        <taxon>Neoteleostei</taxon>
        <taxon>Acanthomorphata</taxon>
        <taxon>Anabantaria</taxon>
        <taxon>Synbranchiformes</taxon>
        <taxon>Mastacembelidae</taxon>
        <taxon>Mastacembelus</taxon>
    </lineage>
</organism>
<dbReference type="PANTHER" id="PTHR14789">
    <property type="entry name" value="CHONDROLECTIN VARIANT CHODLFDELTAE"/>
    <property type="match status" value="1"/>
</dbReference>
<reference evidence="14" key="1">
    <citation type="submission" date="2025-08" db="UniProtKB">
        <authorList>
            <consortium name="Ensembl"/>
        </authorList>
    </citation>
    <scope>IDENTIFICATION</scope>
</reference>
<dbReference type="Pfam" id="PF12662">
    <property type="entry name" value="cEGF"/>
    <property type="match status" value="1"/>
</dbReference>